<dbReference type="AlphaFoldDB" id="A0A0H3M1H4"/>
<name>A0A0H3M1H4_EHRRW</name>
<dbReference type="HOGENOM" id="CLU_2584176_0_0_5"/>
<reference evidence="1 2" key="1">
    <citation type="journal article" date="2006" name="J. Bacteriol.">
        <title>Comparative genomic analysis of three strains of Ehrlichia ruminantium reveals an active process of genome size plasticity.</title>
        <authorList>
            <person name="Frutos R."/>
            <person name="Viari A."/>
            <person name="Ferraz C."/>
            <person name="Morgat A."/>
            <person name="Eychenie S."/>
            <person name="Kandassami Y."/>
            <person name="Chantal I."/>
            <person name="Bensaid A."/>
            <person name="Coissac E."/>
            <person name="Vachiery N."/>
            <person name="Demaille J."/>
            <person name="Martinez D."/>
        </authorList>
    </citation>
    <scope>NUCLEOTIDE SEQUENCE [LARGE SCALE GENOMIC DNA]</scope>
    <source>
        <strain evidence="1 2">Welgevonden</strain>
    </source>
</reference>
<dbReference type="Proteomes" id="UP000001021">
    <property type="component" value="Chromosome"/>
</dbReference>
<dbReference type="EMBL" id="CR925678">
    <property type="protein sequence ID" value="CAI27092.1"/>
    <property type="molecule type" value="Genomic_DNA"/>
</dbReference>
<dbReference type="KEGG" id="erw:ERWE_CDS_05980"/>
<organism evidence="1 2">
    <name type="scientific">Ehrlichia ruminantium (strain Welgevonden)</name>
    <dbReference type="NCBI Taxonomy" id="254945"/>
    <lineage>
        <taxon>Bacteria</taxon>
        <taxon>Pseudomonadati</taxon>
        <taxon>Pseudomonadota</taxon>
        <taxon>Alphaproteobacteria</taxon>
        <taxon>Rickettsiales</taxon>
        <taxon>Anaplasmataceae</taxon>
        <taxon>Ehrlichia</taxon>
    </lineage>
</organism>
<sequence>MMINLCTELLYRLNSAIQMPKAPKAITNHVRTSKYIGAHNYNKLNTLYHNIIKIVSSIEKIKYIYIKKWFLLYNHNFNSR</sequence>
<gene>
    <name evidence="1" type="ordered locus">ERWE_CDS_05980</name>
</gene>
<accession>A0A0H3M1H4</accession>
<proteinExistence type="predicted"/>
<keyword evidence="2" id="KW-1185">Reference proteome</keyword>
<protein>
    <submittedName>
        <fullName evidence="1">Uncharacterized protein</fullName>
    </submittedName>
</protein>
<evidence type="ECO:0000313" key="1">
    <source>
        <dbReference type="EMBL" id="CAI27092.1"/>
    </source>
</evidence>
<evidence type="ECO:0000313" key="2">
    <source>
        <dbReference type="Proteomes" id="UP000001021"/>
    </source>
</evidence>